<dbReference type="AlphaFoldDB" id="A0AAN8XYT6"/>
<sequence>MLVSILAKFPVKELGNRFYFKIKDRGSRTSNRTEIQELDMGLLDLLVAASMPVIQILLITALGLALALDRFAILGEDARKHLNNIVFYICNPSLISSNLSKTITYESMKQLWFMPLNVFITFIVGSILAWVVNQITKPPKHLRGLVIGCCAAGNMGNMLLIIIPAVCKEKGSPFGAPDICHTYGMGYASLSMAVCAVFLWSYVYNIVRISSSKSPEEVEEVNDSSISKSARESSIPELGVSTEPLLQTNDLALLEHQYEQLALPSTRFDDKSQVSLWTKSRQYMGVLSKKMNLKKLLAPSTCGAIAGFVVGLIPQIRNAVIGDAAPLHVIQDTALLLGDGAVPLLTLIMGGNLLKGLRVSVVPKSILTGIIVVKYIAMPVIGIGVVKCASWLGLVHDDPLYKFVLLLQFALPPAMNIATITQLFGAGESECSVIMLWSYALASAALTLWTAFFMWLVS</sequence>
<feature type="transmembrane region" description="Helical" evidence="10">
    <location>
        <begin position="111"/>
        <end position="132"/>
    </location>
</feature>
<keyword evidence="6 10" id="KW-0472">Membrane</keyword>
<reference evidence="11 12" key="1">
    <citation type="submission" date="2024-02" db="EMBL/GenBank/DDBJ databases">
        <title>de novo genome assembly of Solanum bulbocastanum strain 11H21.</title>
        <authorList>
            <person name="Hosaka A.J."/>
        </authorList>
    </citation>
    <scope>NUCLEOTIDE SEQUENCE [LARGE SCALE GENOMIC DNA]</scope>
    <source>
        <tissue evidence="11">Young leaves</tissue>
    </source>
</reference>
<evidence type="ECO:0000313" key="11">
    <source>
        <dbReference type="EMBL" id="KAK6773006.1"/>
    </source>
</evidence>
<feature type="transmembrane region" description="Helical" evidence="10">
    <location>
        <begin position="366"/>
        <end position="394"/>
    </location>
</feature>
<evidence type="ECO:0000256" key="2">
    <source>
        <dbReference type="ARBA" id="ARBA00022448"/>
    </source>
</evidence>
<dbReference type="InterPro" id="IPR004776">
    <property type="entry name" value="Mem_transp_PIN-like"/>
</dbReference>
<evidence type="ECO:0000256" key="4">
    <source>
        <dbReference type="ARBA" id="ARBA00022824"/>
    </source>
</evidence>
<evidence type="ECO:0000256" key="8">
    <source>
        <dbReference type="ARBA" id="ARBA00025100"/>
    </source>
</evidence>
<evidence type="ECO:0000256" key="10">
    <source>
        <dbReference type="SAM" id="Phobius"/>
    </source>
</evidence>
<dbReference type="GO" id="GO:0080162">
    <property type="term" value="P:endoplasmic reticulum to cytosol auxin transport"/>
    <property type="evidence" value="ECO:0007669"/>
    <property type="project" value="InterPro"/>
</dbReference>
<comment type="subcellular location">
    <subcellularLocation>
        <location evidence="1">Endoplasmic reticulum membrane</location>
        <topology evidence="1">Multi-pass membrane protein</topology>
    </subcellularLocation>
</comment>
<evidence type="ECO:0000256" key="6">
    <source>
        <dbReference type="ARBA" id="ARBA00023136"/>
    </source>
</evidence>
<protein>
    <recommendedName>
        <fullName evidence="13">Auxin efflux carrier family protein</fullName>
    </recommendedName>
</protein>
<comment type="similarity">
    <text evidence="9">Belongs to the auxin efflux carrier (TC 2.A.69.2) family.</text>
</comment>
<comment type="function">
    <text evidence="8">Involved in cellular auxin homeostasis by regulating auxin metabolism. Regulates intracellular auxin accumulation at the endoplasmic reticulum and thus auxin availability for nuclear auxin signaling.</text>
</comment>
<name>A0AAN8XYT6_SOLBU</name>
<dbReference type="Proteomes" id="UP001371456">
    <property type="component" value="Unassembled WGS sequence"/>
</dbReference>
<evidence type="ECO:0000313" key="12">
    <source>
        <dbReference type="Proteomes" id="UP001371456"/>
    </source>
</evidence>
<feature type="transmembrane region" description="Helical" evidence="10">
    <location>
        <begin position="334"/>
        <end position="354"/>
    </location>
</feature>
<dbReference type="GO" id="GO:0005789">
    <property type="term" value="C:endoplasmic reticulum membrane"/>
    <property type="evidence" value="ECO:0007669"/>
    <property type="project" value="UniProtKB-SubCell"/>
</dbReference>
<feature type="transmembrane region" description="Helical" evidence="10">
    <location>
        <begin position="186"/>
        <end position="207"/>
    </location>
</feature>
<comment type="caution">
    <text evidence="11">The sequence shown here is derived from an EMBL/GenBank/DDBJ whole genome shotgun (WGS) entry which is preliminary data.</text>
</comment>
<feature type="transmembrane region" description="Helical" evidence="10">
    <location>
        <begin position="81"/>
        <end position="99"/>
    </location>
</feature>
<feature type="transmembrane region" description="Helical" evidence="10">
    <location>
        <begin position="45"/>
        <end position="69"/>
    </location>
</feature>
<feature type="transmembrane region" description="Helical" evidence="10">
    <location>
        <begin position="296"/>
        <end position="314"/>
    </location>
</feature>
<dbReference type="EMBL" id="JBANQN010000012">
    <property type="protein sequence ID" value="KAK6773006.1"/>
    <property type="molecule type" value="Genomic_DNA"/>
</dbReference>
<keyword evidence="2" id="KW-0813">Transport</keyword>
<evidence type="ECO:0000256" key="1">
    <source>
        <dbReference type="ARBA" id="ARBA00004477"/>
    </source>
</evidence>
<evidence type="ECO:0000256" key="7">
    <source>
        <dbReference type="ARBA" id="ARBA00023294"/>
    </source>
</evidence>
<dbReference type="InterPro" id="IPR045033">
    <property type="entry name" value="PILS1/3/4/5/7"/>
</dbReference>
<dbReference type="PANTHER" id="PTHR31651:SF33">
    <property type="entry name" value="PROTEIN PIN-LIKES 1"/>
    <property type="match status" value="1"/>
</dbReference>
<keyword evidence="12" id="KW-1185">Reference proteome</keyword>
<proteinExistence type="inferred from homology"/>
<dbReference type="GO" id="GO:0009734">
    <property type="term" value="P:auxin-activated signaling pathway"/>
    <property type="evidence" value="ECO:0007669"/>
    <property type="project" value="UniProtKB-KW"/>
</dbReference>
<feature type="transmembrane region" description="Helical" evidence="10">
    <location>
        <begin position="144"/>
        <end position="166"/>
    </location>
</feature>
<gene>
    <name evidence="11" type="ORF">RDI58_028244</name>
</gene>
<feature type="transmembrane region" description="Helical" evidence="10">
    <location>
        <begin position="436"/>
        <end position="457"/>
    </location>
</feature>
<keyword evidence="5 10" id="KW-1133">Transmembrane helix</keyword>
<feature type="transmembrane region" description="Helical" evidence="10">
    <location>
        <begin position="400"/>
        <end position="424"/>
    </location>
</feature>
<dbReference type="Pfam" id="PF03547">
    <property type="entry name" value="Mem_trans"/>
    <property type="match status" value="1"/>
</dbReference>
<evidence type="ECO:0008006" key="13">
    <source>
        <dbReference type="Google" id="ProtNLM"/>
    </source>
</evidence>
<accession>A0AAN8XYT6</accession>
<dbReference type="PANTHER" id="PTHR31651">
    <property type="match status" value="1"/>
</dbReference>
<keyword evidence="4" id="KW-0256">Endoplasmic reticulum</keyword>
<evidence type="ECO:0000256" key="9">
    <source>
        <dbReference type="ARBA" id="ARBA00025752"/>
    </source>
</evidence>
<evidence type="ECO:0000256" key="3">
    <source>
        <dbReference type="ARBA" id="ARBA00022692"/>
    </source>
</evidence>
<keyword evidence="3 10" id="KW-0812">Transmembrane</keyword>
<evidence type="ECO:0000256" key="5">
    <source>
        <dbReference type="ARBA" id="ARBA00022989"/>
    </source>
</evidence>
<keyword evidence="7" id="KW-0927">Auxin signaling pathway</keyword>
<organism evidence="11 12">
    <name type="scientific">Solanum bulbocastanum</name>
    <name type="common">Wild potato</name>
    <dbReference type="NCBI Taxonomy" id="147425"/>
    <lineage>
        <taxon>Eukaryota</taxon>
        <taxon>Viridiplantae</taxon>
        <taxon>Streptophyta</taxon>
        <taxon>Embryophyta</taxon>
        <taxon>Tracheophyta</taxon>
        <taxon>Spermatophyta</taxon>
        <taxon>Magnoliopsida</taxon>
        <taxon>eudicotyledons</taxon>
        <taxon>Gunneridae</taxon>
        <taxon>Pentapetalae</taxon>
        <taxon>asterids</taxon>
        <taxon>lamiids</taxon>
        <taxon>Solanales</taxon>
        <taxon>Solanaceae</taxon>
        <taxon>Solanoideae</taxon>
        <taxon>Solaneae</taxon>
        <taxon>Solanum</taxon>
    </lineage>
</organism>